<dbReference type="Pfam" id="PF03009">
    <property type="entry name" value="GDPD"/>
    <property type="match status" value="1"/>
</dbReference>
<evidence type="ECO:0000256" key="2">
    <source>
        <dbReference type="ARBA" id="ARBA00022798"/>
    </source>
</evidence>
<proteinExistence type="evidence at transcript level"/>
<dbReference type="EC" id="3.1.4.46" evidence="1"/>
<dbReference type="PANTHER" id="PTHR22958:SF1">
    <property type="entry name" value="GLYCEROPHOSPHOCHOLINE PHOSPHODIESTERASE GPCPD1"/>
    <property type="match status" value="1"/>
</dbReference>
<dbReference type="AlphaFoldDB" id="D5AB23"/>
<organism evidence="6">
    <name type="scientific">Picea sitchensis</name>
    <name type="common">Sitka spruce</name>
    <name type="synonym">Pinus sitchensis</name>
    <dbReference type="NCBI Taxonomy" id="3332"/>
    <lineage>
        <taxon>Eukaryota</taxon>
        <taxon>Viridiplantae</taxon>
        <taxon>Streptophyta</taxon>
        <taxon>Embryophyta</taxon>
        <taxon>Tracheophyta</taxon>
        <taxon>Spermatophyta</taxon>
        <taxon>Pinopsida</taxon>
        <taxon>Pinidae</taxon>
        <taxon>Conifers I</taxon>
        <taxon>Pinales</taxon>
        <taxon>Pinaceae</taxon>
        <taxon>Picea</taxon>
    </lineage>
</organism>
<evidence type="ECO:0000313" key="6">
    <source>
        <dbReference type="EMBL" id="ADE76742.1"/>
    </source>
</evidence>
<dbReference type="InterPro" id="IPR017946">
    <property type="entry name" value="PLC-like_Pdiesterase_TIM-brl"/>
</dbReference>
<feature type="domain" description="GP-PDE" evidence="5">
    <location>
        <begin position="1"/>
        <end position="227"/>
    </location>
</feature>
<name>D5AB23_PICSI</name>
<protein>
    <recommendedName>
        <fullName evidence="1">glycerophosphodiester phosphodiesterase</fullName>
        <ecNumber evidence="1">3.1.4.46</ecNumber>
    </recommendedName>
</protein>
<dbReference type="PROSITE" id="PS51704">
    <property type="entry name" value="GP_PDE"/>
    <property type="match status" value="1"/>
</dbReference>
<accession>D5AB23</accession>
<dbReference type="SUPFAM" id="SSF51695">
    <property type="entry name" value="PLC-like phosphodiesterases"/>
    <property type="match status" value="1"/>
</dbReference>
<keyword evidence="2" id="KW-0319">Glycerol metabolism</keyword>
<dbReference type="OMA" id="KWIGNIT"/>
<dbReference type="PANTHER" id="PTHR22958">
    <property type="entry name" value="GLYCEROPHOSPHORYL DIESTER PHOSPHODIESTERASE"/>
    <property type="match status" value="1"/>
</dbReference>
<dbReference type="InterPro" id="IPR051578">
    <property type="entry name" value="GDPD"/>
</dbReference>
<dbReference type="GO" id="GO:0046475">
    <property type="term" value="P:glycerophospholipid catabolic process"/>
    <property type="evidence" value="ECO:0007669"/>
    <property type="project" value="TreeGrafter"/>
</dbReference>
<keyword evidence="3" id="KW-0378">Hydrolase</keyword>
<comment type="catalytic activity">
    <reaction evidence="4">
        <text>a sn-glycero-3-phosphodiester + H2O = an alcohol + sn-glycerol 3-phosphate + H(+)</text>
        <dbReference type="Rhea" id="RHEA:12969"/>
        <dbReference type="ChEBI" id="CHEBI:15377"/>
        <dbReference type="ChEBI" id="CHEBI:15378"/>
        <dbReference type="ChEBI" id="CHEBI:30879"/>
        <dbReference type="ChEBI" id="CHEBI:57597"/>
        <dbReference type="ChEBI" id="CHEBI:83408"/>
        <dbReference type="EC" id="3.1.4.46"/>
    </reaction>
</comment>
<dbReference type="GO" id="GO:0008889">
    <property type="term" value="F:glycerophosphodiester phosphodiesterase activity"/>
    <property type="evidence" value="ECO:0007669"/>
    <property type="project" value="UniProtKB-EC"/>
</dbReference>
<evidence type="ECO:0000259" key="5">
    <source>
        <dbReference type="PROSITE" id="PS51704"/>
    </source>
</evidence>
<dbReference type="EMBL" id="BT123421">
    <property type="protein sequence ID" value="ADE76742.1"/>
    <property type="molecule type" value="mRNA"/>
</dbReference>
<dbReference type="Gene3D" id="3.20.20.190">
    <property type="entry name" value="Phosphatidylinositol (PI) phosphodiesterase"/>
    <property type="match status" value="1"/>
</dbReference>
<dbReference type="GO" id="GO:0006071">
    <property type="term" value="P:glycerol metabolic process"/>
    <property type="evidence" value="ECO:0007669"/>
    <property type="project" value="UniProtKB-KW"/>
</dbReference>
<evidence type="ECO:0000256" key="4">
    <source>
        <dbReference type="ARBA" id="ARBA00047512"/>
    </source>
</evidence>
<evidence type="ECO:0000256" key="1">
    <source>
        <dbReference type="ARBA" id="ARBA00012247"/>
    </source>
</evidence>
<sequence>MICLFQGLHNERRIGDLTLEEYLSVGFQADGLEIQSPLVRKANDGSICKWIVNVQDRLCTLKDAFENVPLCVGFNIEVKFDDEIEVSEAELQRVTGTVLKEVAMYGKGRKVFYSSFHPDAVDLLRKMQTEYPVLFLTEGGTYLYKDERKNSIESAVEVCLKCGLQGIVSEVEAILQNPGLVSKVKDAGLCLLTYGDLNNFVEVLHKQRETGVDGVIVDHVLEMVTAVRNATISGSTLTSCDDIRYRDVSSILKAAA</sequence>
<evidence type="ECO:0000256" key="3">
    <source>
        <dbReference type="ARBA" id="ARBA00022801"/>
    </source>
</evidence>
<reference evidence="6" key="1">
    <citation type="submission" date="2010-04" db="EMBL/GenBank/DDBJ databases">
        <authorList>
            <person name="Reid K.E."/>
            <person name="Liao N."/>
            <person name="Chan S."/>
            <person name="Docking R."/>
            <person name="Taylor G."/>
            <person name="Moore R."/>
            <person name="Mayo M."/>
            <person name="Munro S."/>
            <person name="King J."/>
            <person name="Yanchuk A."/>
            <person name="Holt R."/>
            <person name="Jones S."/>
            <person name="Marra M."/>
            <person name="Ritland C.E."/>
            <person name="Ritland K."/>
            <person name="Bohlmann J."/>
        </authorList>
    </citation>
    <scope>NUCLEOTIDE SEQUENCE</scope>
    <source>
        <tissue evidence="6">Bud</tissue>
    </source>
</reference>
<dbReference type="InterPro" id="IPR030395">
    <property type="entry name" value="GP_PDE_dom"/>
</dbReference>